<sequence length="120" mass="14158">MYVLDAGRLKKRISIYGYQEVTDDLGQKSTRIVKKASVWAEIRPVRGMEFLEYYRDANELQYKITIRYRKGLTEKDVIVRGKTQYEINSIIDIDEEHIALEIYCTESKDKKIPEMETADE</sequence>
<evidence type="ECO:0000313" key="1">
    <source>
        <dbReference type="EMBL" id="DAD97628.1"/>
    </source>
</evidence>
<dbReference type="EMBL" id="BK015245">
    <property type="protein sequence ID" value="DAD97628.1"/>
    <property type="molecule type" value="Genomic_DNA"/>
</dbReference>
<reference evidence="1" key="1">
    <citation type="journal article" date="2021" name="Proc. Natl. Acad. Sci. U.S.A.">
        <title>A Catalog of Tens of Thousands of Viruses from Human Metagenomes Reveals Hidden Associations with Chronic Diseases.</title>
        <authorList>
            <person name="Tisza M.J."/>
            <person name="Buck C.B."/>
        </authorList>
    </citation>
    <scope>NUCLEOTIDE SEQUENCE</scope>
    <source>
        <strain evidence="1">Ct1TR2</strain>
    </source>
</reference>
<dbReference type="NCBIfam" id="TIGR01563">
    <property type="entry name" value="gp16_SPP1"/>
    <property type="match status" value="1"/>
</dbReference>
<dbReference type="Pfam" id="PF05521">
    <property type="entry name" value="Phage_HCP"/>
    <property type="match status" value="1"/>
</dbReference>
<dbReference type="Gene3D" id="2.40.10.270">
    <property type="entry name" value="Bacteriophage SPP1 head-tail adaptor protein"/>
    <property type="match status" value="1"/>
</dbReference>
<protein>
    <submittedName>
        <fullName evidence="1">Putative head tail adaptor</fullName>
    </submittedName>
</protein>
<proteinExistence type="predicted"/>
<organism evidence="1">
    <name type="scientific">Siphoviridae sp. ct1TR2</name>
    <dbReference type="NCBI Taxonomy" id="2825309"/>
    <lineage>
        <taxon>Viruses</taxon>
        <taxon>Duplodnaviria</taxon>
        <taxon>Heunggongvirae</taxon>
        <taxon>Uroviricota</taxon>
        <taxon>Caudoviricetes</taxon>
    </lineage>
</organism>
<dbReference type="InterPro" id="IPR008767">
    <property type="entry name" value="Phage_SPP1_head-tail_adaptor"/>
</dbReference>
<dbReference type="InterPro" id="IPR038666">
    <property type="entry name" value="SSP1_head-tail_sf"/>
</dbReference>
<accession>A0A8S5NT99</accession>
<name>A0A8S5NT99_9CAUD</name>